<dbReference type="Pfam" id="PF22494">
    <property type="entry name" value="choice_anch_I"/>
    <property type="match status" value="1"/>
</dbReference>
<sequence length="512" mass="55864">MKNFMKPLTYLGLAICFVSCEHLDDFIGDNDGGRGDDAPKEMVNIDFKYHSTIQVGGEGSAEISGFDSETKRLFVINAETVSVSVYDLNNLGAPVFLKNLVQDHAGNPNSVSINNGIVAVAYEAQDKQAPGFVKFFDAESLEFISGYTIGSLPDMVTFTPDGKYAVVANEGEPNDDYTIDPKGMVSIINVESGEVINLDFESFNAQEEILENNGFRVFGPGATLAMDVEPEYVAVSDDSKKAWVTLQENNGVAVVNLETKQIETIIPLGFKDYSLSGNEIDPSNRDDIKELRSVPVFGMYQPDAIAYYSVNGMDYVVTANEGDARDYDGYSEEERMADLKFDEAVFPDAATLQLDENLGRLQSTTTLGDIDGDGDYDELYNYGARSFTIWTGDGQLIYDSGNDIAIQTLLLTPAVFNGDDSRSDDKGAEPESVTIQKIGDKQILFVGLERNNQVMVYDITNPNSPTFIQILENSGDVGPEGLIVIAAEDSPNGKELLVVSNEVSGTVSFYEN</sequence>
<dbReference type="Proteomes" id="UP001250662">
    <property type="component" value="Unassembled WGS sequence"/>
</dbReference>
<evidence type="ECO:0000259" key="1">
    <source>
        <dbReference type="Pfam" id="PF22494"/>
    </source>
</evidence>
<dbReference type="SUPFAM" id="SSF75011">
    <property type="entry name" value="3-carboxy-cis,cis-mucoante lactonizing enzyme"/>
    <property type="match status" value="1"/>
</dbReference>
<gene>
    <name evidence="2" type="ORF">RM520_12950</name>
</gene>
<organism evidence="2 3">
    <name type="scientific">Croceitalea vernalis</name>
    <dbReference type="NCBI Taxonomy" id="3075599"/>
    <lineage>
        <taxon>Bacteria</taxon>
        <taxon>Pseudomonadati</taxon>
        <taxon>Bacteroidota</taxon>
        <taxon>Flavobacteriia</taxon>
        <taxon>Flavobacteriales</taxon>
        <taxon>Flavobacteriaceae</taxon>
        <taxon>Croceitalea</taxon>
    </lineage>
</organism>
<feature type="domain" description="Choice-of-anchor I" evidence="1">
    <location>
        <begin position="50"/>
        <end position="511"/>
    </location>
</feature>
<dbReference type="Gene3D" id="2.130.10.10">
    <property type="entry name" value="YVTN repeat-like/Quinoprotein amine dehydrogenase"/>
    <property type="match status" value="1"/>
</dbReference>
<dbReference type="PANTHER" id="PTHR46928">
    <property type="entry name" value="MESENCHYME-SPECIFIC CELL SURFACE GLYCOPROTEIN"/>
    <property type="match status" value="1"/>
</dbReference>
<protein>
    <submittedName>
        <fullName evidence="2">Choice-of-anchor I family protein</fullName>
    </submittedName>
</protein>
<reference evidence="2 3" key="1">
    <citation type="submission" date="2023-09" db="EMBL/GenBank/DDBJ databases">
        <authorList>
            <person name="Rey-Velasco X."/>
        </authorList>
    </citation>
    <scope>NUCLEOTIDE SEQUENCE [LARGE SCALE GENOMIC DNA]</scope>
    <source>
        <strain evidence="2 3">P007</strain>
    </source>
</reference>
<proteinExistence type="predicted"/>
<dbReference type="InterPro" id="IPR052956">
    <property type="entry name" value="Mesenchyme-surface_protein"/>
</dbReference>
<evidence type="ECO:0000313" key="2">
    <source>
        <dbReference type="EMBL" id="MDT0622534.1"/>
    </source>
</evidence>
<dbReference type="InterPro" id="IPR055188">
    <property type="entry name" value="Choice_anch_I"/>
</dbReference>
<accession>A0ABU3BK41</accession>
<name>A0ABU3BK41_9FLAO</name>
<dbReference type="EMBL" id="JAVRHU010000003">
    <property type="protein sequence ID" value="MDT0622534.1"/>
    <property type="molecule type" value="Genomic_DNA"/>
</dbReference>
<dbReference type="PANTHER" id="PTHR46928:SF1">
    <property type="entry name" value="MESENCHYME-SPECIFIC CELL SURFACE GLYCOPROTEIN"/>
    <property type="match status" value="1"/>
</dbReference>
<evidence type="ECO:0000313" key="3">
    <source>
        <dbReference type="Proteomes" id="UP001250662"/>
    </source>
</evidence>
<dbReference type="InterPro" id="IPR015943">
    <property type="entry name" value="WD40/YVTN_repeat-like_dom_sf"/>
</dbReference>
<keyword evidence="3" id="KW-1185">Reference proteome</keyword>
<comment type="caution">
    <text evidence="2">The sequence shown here is derived from an EMBL/GenBank/DDBJ whole genome shotgun (WGS) entry which is preliminary data.</text>
</comment>
<dbReference type="RefSeq" id="WP_311388278.1">
    <property type="nucleotide sequence ID" value="NZ_JAVRHU010000003.1"/>
</dbReference>
<dbReference type="NCBIfam" id="NF038117">
    <property type="entry name" value="choice_anch_I"/>
    <property type="match status" value="1"/>
</dbReference>